<gene>
    <name evidence="2" type="ORF">H8R92_04690</name>
</gene>
<dbReference type="EMBL" id="JACOOQ010000005">
    <property type="protein sequence ID" value="MBC5639736.1"/>
    <property type="molecule type" value="Genomic_DNA"/>
</dbReference>
<feature type="transmembrane region" description="Helical" evidence="1">
    <location>
        <begin position="258"/>
        <end position="280"/>
    </location>
</feature>
<evidence type="ECO:0008006" key="4">
    <source>
        <dbReference type="Google" id="ProtNLM"/>
    </source>
</evidence>
<sequence>MAVICLMLFVTIGILTTGLSMKKSFEEITKKFTPYDLSCSLNKDNEESNIPIEEALAKYHIILDENTEYITMNTYMIDFSIKDLLGKYTDTGSELIKFNPVFEKAQVISVTDFNKNRKFLGEKELQLNNDEIYLASNLESMIPTIERFFKENNQIIIDGKAYDIKEKKVLDDSLGTTGASNNIFSFIVPDDFCNNLTADSEYININYVGEGKERKKEEVAKILEGYMTIEPGVIGDDIKLLAMSREIAYDSNVGMSTIILFVAIYIGIVFLLSSAVVLAIQQLAQCNDSMERYEVLRKIGASRRQINLVKISPQY</sequence>
<dbReference type="Proteomes" id="UP000662088">
    <property type="component" value="Unassembled WGS sequence"/>
</dbReference>
<dbReference type="PANTHER" id="PTHR46795">
    <property type="entry name" value="ABC TRANSPORTER PERMEASE-RELATED-RELATED"/>
    <property type="match status" value="1"/>
</dbReference>
<reference evidence="2" key="1">
    <citation type="submission" date="2020-08" db="EMBL/GenBank/DDBJ databases">
        <title>Genome public.</title>
        <authorList>
            <person name="Liu C."/>
            <person name="Sun Q."/>
        </authorList>
    </citation>
    <scope>NUCLEOTIDE SEQUENCE</scope>
    <source>
        <strain evidence="2">NSJ-42</strain>
    </source>
</reference>
<keyword evidence="1" id="KW-1133">Transmembrane helix</keyword>
<keyword evidence="1" id="KW-0472">Membrane</keyword>
<dbReference type="RefSeq" id="WP_186834828.1">
    <property type="nucleotide sequence ID" value="NZ_JACOOQ010000005.1"/>
</dbReference>
<comment type="caution">
    <text evidence="2">The sequence shown here is derived from an EMBL/GenBank/DDBJ whole genome shotgun (WGS) entry which is preliminary data.</text>
</comment>
<name>A0A8I0A888_9CLOT</name>
<dbReference type="PANTHER" id="PTHR46795:SF3">
    <property type="entry name" value="ABC TRANSPORTER PERMEASE"/>
    <property type="match status" value="1"/>
</dbReference>
<proteinExistence type="predicted"/>
<accession>A0A8I0A888</accession>
<dbReference type="AlphaFoldDB" id="A0A8I0A888"/>
<keyword evidence="3" id="KW-1185">Reference proteome</keyword>
<evidence type="ECO:0000313" key="2">
    <source>
        <dbReference type="EMBL" id="MBC5639736.1"/>
    </source>
</evidence>
<evidence type="ECO:0000313" key="3">
    <source>
        <dbReference type="Proteomes" id="UP000662088"/>
    </source>
</evidence>
<organism evidence="2 3">
    <name type="scientific">Clostridium lentum</name>
    <dbReference type="NCBI Taxonomy" id="2763037"/>
    <lineage>
        <taxon>Bacteria</taxon>
        <taxon>Bacillati</taxon>
        <taxon>Bacillota</taxon>
        <taxon>Clostridia</taxon>
        <taxon>Eubacteriales</taxon>
        <taxon>Clostridiaceae</taxon>
        <taxon>Clostridium</taxon>
    </lineage>
</organism>
<protein>
    <recommendedName>
        <fullName evidence="4">ABC transporter permease</fullName>
    </recommendedName>
</protein>
<dbReference type="InterPro" id="IPR052536">
    <property type="entry name" value="ABC-4_Integral_Memb_Prot"/>
</dbReference>
<keyword evidence="1" id="KW-0812">Transmembrane</keyword>
<evidence type="ECO:0000256" key="1">
    <source>
        <dbReference type="SAM" id="Phobius"/>
    </source>
</evidence>